<dbReference type="AlphaFoldDB" id="A0A7Z0D5U5"/>
<dbReference type="SMART" id="SM00855">
    <property type="entry name" value="PGAM"/>
    <property type="match status" value="1"/>
</dbReference>
<dbReference type="PANTHER" id="PTHR48100:SF51">
    <property type="entry name" value="PHOSPHOGLYCERATE MUTASE"/>
    <property type="match status" value="1"/>
</dbReference>
<dbReference type="GO" id="GO:0005737">
    <property type="term" value="C:cytoplasm"/>
    <property type="evidence" value="ECO:0007669"/>
    <property type="project" value="TreeGrafter"/>
</dbReference>
<protein>
    <submittedName>
        <fullName evidence="1">Broad specificity phosphatase PhoE</fullName>
    </submittedName>
</protein>
<evidence type="ECO:0000313" key="2">
    <source>
        <dbReference type="Proteomes" id="UP000539111"/>
    </source>
</evidence>
<dbReference type="Gene3D" id="3.40.50.1240">
    <property type="entry name" value="Phosphoglycerate mutase-like"/>
    <property type="match status" value="1"/>
</dbReference>
<reference evidence="1 2" key="1">
    <citation type="submission" date="2020-07" db="EMBL/GenBank/DDBJ databases">
        <title>Sequencing the genomes of 1000 actinobacteria strains.</title>
        <authorList>
            <person name="Klenk H.-P."/>
        </authorList>
    </citation>
    <scope>NUCLEOTIDE SEQUENCE [LARGE SCALE GENOMIC DNA]</scope>
    <source>
        <strain evidence="1 2">DSM 26341</strain>
    </source>
</reference>
<organism evidence="1 2">
    <name type="scientific">Spelaeicoccus albus</name>
    <dbReference type="NCBI Taxonomy" id="1280376"/>
    <lineage>
        <taxon>Bacteria</taxon>
        <taxon>Bacillati</taxon>
        <taxon>Actinomycetota</taxon>
        <taxon>Actinomycetes</taxon>
        <taxon>Micrococcales</taxon>
        <taxon>Brevibacteriaceae</taxon>
        <taxon>Spelaeicoccus</taxon>
    </lineage>
</organism>
<comment type="caution">
    <text evidence="1">The sequence shown here is derived from an EMBL/GenBank/DDBJ whole genome shotgun (WGS) entry which is preliminary data.</text>
</comment>
<evidence type="ECO:0000313" key="1">
    <source>
        <dbReference type="EMBL" id="NYI69384.1"/>
    </source>
</evidence>
<dbReference type="Pfam" id="PF00300">
    <property type="entry name" value="His_Phos_1"/>
    <property type="match status" value="1"/>
</dbReference>
<dbReference type="PANTHER" id="PTHR48100">
    <property type="entry name" value="BROAD-SPECIFICITY PHOSPHATASE YOR283W-RELATED"/>
    <property type="match status" value="1"/>
</dbReference>
<proteinExistence type="predicted"/>
<dbReference type="InterPro" id="IPR013078">
    <property type="entry name" value="His_Pase_superF_clade-1"/>
</dbReference>
<dbReference type="InterPro" id="IPR029033">
    <property type="entry name" value="His_PPase_superfam"/>
</dbReference>
<gene>
    <name evidence="1" type="ORF">BJY26_003690</name>
</gene>
<dbReference type="CDD" id="cd07067">
    <property type="entry name" value="HP_PGM_like"/>
    <property type="match status" value="1"/>
</dbReference>
<dbReference type="RefSeq" id="WP_179429620.1">
    <property type="nucleotide sequence ID" value="NZ_JACBZP010000001.1"/>
</dbReference>
<accession>A0A7Z0D5U5</accession>
<dbReference type="Proteomes" id="UP000539111">
    <property type="component" value="Unassembled WGS sequence"/>
</dbReference>
<sequence length="209" mass="23111">MATATIHLLRHGEVFNPEGVLYGRLPDYHLSDLGARMADRAADYLGGRDIRAVVASPLVRAQETAAPLARALALDIDTDRRVIEAANEFEGLVFTPAKLLDPSIARRVWNPLRPSWGEPYADQALRMCAAIATLRARVEGHEGVIVSHQLPIWVTRLRAEGRRLWHDPRRRECALASVTSLRFDAGRLIGVDYSEPARDLLPDKAVPGA</sequence>
<dbReference type="SUPFAM" id="SSF53254">
    <property type="entry name" value="Phosphoglycerate mutase-like"/>
    <property type="match status" value="1"/>
</dbReference>
<name>A0A7Z0D5U5_9MICO</name>
<dbReference type="EMBL" id="JACBZP010000001">
    <property type="protein sequence ID" value="NYI69384.1"/>
    <property type="molecule type" value="Genomic_DNA"/>
</dbReference>
<keyword evidence="2" id="KW-1185">Reference proteome</keyword>
<dbReference type="InterPro" id="IPR050275">
    <property type="entry name" value="PGM_Phosphatase"/>
</dbReference>
<dbReference type="GO" id="GO:0016791">
    <property type="term" value="F:phosphatase activity"/>
    <property type="evidence" value="ECO:0007669"/>
    <property type="project" value="TreeGrafter"/>
</dbReference>